<keyword evidence="4" id="KW-0479">Metal-binding</keyword>
<dbReference type="InParanoid" id="A0A397S195"/>
<evidence type="ECO:0000259" key="5">
    <source>
        <dbReference type="PROSITE" id="PS50305"/>
    </source>
</evidence>
<feature type="binding site" evidence="4">
    <location>
        <position position="134"/>
    </location>
    <ligand>
        <name>Zn(2+)</name>
        <dbReference type="ChEBI" id="CHEBI:29105"/>
    </ligand>
</feature>
<comment type="caution">
    <text evidence="6">The sequence shown here is derived from an EMBL/GenBank/DDBJ whole genome shotgun (WGS) entry which is preliminary data.</text>
</comment>
<organism evidence="6 7">
    <name type="scientific">Anaeroplasma bactoclasticum</name>
    <dbReference type="NCBI Taxonomy" id="2088"/>
    <lineage>
        <taxon>Bacteria</taxon>
        <taxon>Bacillati</taxon>
        <taxon>Mycoplasmatota</taxon>
        <taxon>Mollicutes</taxon>
        <taxon>Anaeroplasmatales</taxon>
        <taxon>Anaeroplasmataceae</taxon>
        <taxon>Anaeroplasma</taxon>
    </lineage>
</organism>
<keyword evidence="7" id="KW-1185">Reference proteome</keyword>
<name>A0A397S195_9MOLU</name>
<dbReference type="Gene3D" id="3.40.50.1220">
    <property type="entry name" value="TPP-binding domain"/>
    <property type="match status" value="1"/>
</dbReference>
<feature type="binding site" evidence="4">
    <location>
        <position position="169"/>
    </location>
    <ligand>
        <name>Zn(2+)</name>
        <dbReference type="ChEBI" id="CHEBI:29105"/>
    </ligand>
</feature>
<dbReference type="InterPro" id="IPR029035">
    <property type="entry name" value="DHS-like_NAD/FAD-binding_dom"/>
</dbReference>
<sequence>MFTKEELIKLINDADAVVIGAGAGLSSAAGFEYGGKTFMDNFKYMYDEYGYQDMYSAGFHDFDTEEEKWAYWSKMIYLNRYKFGAKDLYKRLLKLVLNKDYFVITTNVDHQFQLAGFDKTRLFYMQGDYGLFQCSKPCSKETYDNKEYVLKMVEQIKDNKIPSSLIPKCPKCGRVMTTNLRCDDTFVEDIGWHNAKHRYDEFILKNKDKKILFLELGVGFSTPVWIKYPFMQMTYQNKNAKYICIDYSNPYVPNEIKNQSYSVKDNIEKYI</sequence>
<keyword evidence="4" id="KW-0862">Zinc</keyword>
<dbReference type="EMBL" id="QXEV01000007">
    <property type="protein sequence ID" value="RIA77737.1"/>
    <property type="molecule type" value="Genomic_DNA"/>
</dbReference>
<dbReference type="SUPFAM" id="SSF52467">
    <property type="entry name" value="DHS-like NAD/FAD-binding domain"/>
    <property type="match status" value="1"/>
</dbReference>
<dbReference type="InterPro" id="IPR026590">
    <property type="entry name" value="Ssirtuin_cat_dom"/>
</dbReference>
<gene>
    <name evidence="6" type="ORF">EI71_00890</name>
</gene>
<dbReference type="Proteomes" id="UP000266506">
    <property type="component" value="Unassembled WGS sequence"/>
</dbReference>
<evidence type="ECO:0000256" key="2">
    <source>
        <dbReference type="ARBA" id="ARBA00022679"/>
    </source>
</evidence>
<feature type="domain" description="Deacetylase sirtuin-type" evidence="5">
    <location>
        <begin position="1"/>
        <end position="271"/>
    </location>
</feature>
<accession>A0A397S195</accession>
<evidence type="ECO:0000313" key="7">
    <source>
        <dbReference type="Proteomes" id="UP000266506"/>
    </source>
</evidence>
<evidence type="ECO:0000256" key="3">
    <source>
        <dbReference type="ARBA" id="ARBA00023027"/>
    </source>
</evidence>
<dbReference type="PROSITE" id="PS50305">
    <property type="entry name" value="SIRTUIN"/>
    <property type="match status" value="1"/>
</dbReference>
<proteinExistence type="predicted"/>
<protein>
    <recommendedName>
        <fullName evidence="1">protein acetyllysine N-acetyltransferase</fullName>
        <ecNumber evidence="1">2.3.1.286</ecNumber>
    </recommendedName>
</protein>
<feature type="binding site" evidence="4">
    <location>
        <position position="172"/>
    </location>
    <ligand>
        <name>Zn(2+)</name>
        <dbReference type="ChEBI" id="CHEBI:29105"/>
    </ligand>
</feature>
<keyword evidence="2" id="KW-0808">Transferase</keyword>
<evidence type="ECO:0000313" key="6">
    <source>
        <dbReference type="EMBL" id="RIA77737.1"/>
    </source>
</evidence>
<dbReference type="GO" id="GO:0046872">
    <property type="term" value="F:metal ion binding"/>
    <property type="evidence" value="ECO:0007669"/>
    <property type="project" value="UniProtKB-KW"/>
</dbReference>
<evidence type="ECO:0000256" key="1">
    <source>
        <dbReference type="ARBA" id="ARBA00012928"/>
    </source>
</evidence>
<comment type="caution">
    <text evidence="4">Lacks conserved residue(s) required for the propagation of feature annotation.</text>
</comment>
<dbReference type="AlphaFoldDB" id="A0A397S195"/>
<keyword evidence="3" id="KW-0520">NAD</keyword>
<dbReference type="EC" id="2.3.1.286" evidence="1"/>
<dbReference type="GO" id="GO:0070403">
    <property type="term" value="F:NAD+ binding"/>
    <property type="evidence" value="ECO:0007669"/>
    <property type="project" value="InterPro"/>
</dbReference>
<dbReference type="GO" id="GO:0034979">
    <property type="term" value="F:NAD-dependent protein lysine deacetylase activity"/>
    <property type="evidence" value="ECO:0007669"/>
    <property type="project" value="UniProtKB-EC"/>
</dbReference>
<dbReference type="Pfam" id="PF02146">
    <property type="entry name" value="SIR2"/>
    <property type="match status" value="1"/>
</dbReference>
<dbReference type="OrthoDB" id="394960at2"/>
<evidence type="ECO:0000256" key="4">
    <source>
        <dbReference type="PROSITE-ProRule" id="PRU00236"/>
    </source>
</evidence>
<feature type="binding site" evidence="4">
    <location>
        <position position="138"/>
    </location>
    <ligand>
        <name>Zn(2+)</name>
        <dbReference type="ChEBI" id="CHEBI:29105"/>
    </ligand>
</feature>
<reference evidence="6 7" key="1">
    <citation type="submission" date="2018-08" db="EMBL/GenBank/DDBJ databases">
        <title>Genomic Encyclopedia of Archaeal and Bacterial Type Strains, Phase II (KMG-II): from individual species to whole genera.</title>
        <authorList>
            <person name="Goeker M."/>
        </authorList>
    </citation>
    <scope>NUCLEOTIDE SEQUENCE [LARGE SCALE GENOMIC DNA]</scope>
    <source>
        <strain evidence="6 7">ATCC 27112</strain>
    </source>
</reference>
<dbReference type="InterPro" id="IPR003000">
    <property type="entry name" value="Sirtuin"/>
</dbReference>